<dbReference type="EMBL" id="SMLD01000159">
    <property type="protein sequence ID" value="TDE33330.1"/>
    <property type="molecule type" value="Genomic_DNA"/>
</dbReference>
<dbReference type="InterPro" id="IPR001203">
    <property type="entry name" value="OxRdtase_Ald_Fedxn_C"/>
</dbReference>
<organism evidence="2 3">
    <name type="scientific">Nonomuraea mesophila</name>
    <dbReference type="NCBI Taxonomy" id="2530382"/>
    <lineage>
        <taxon>Bacteria</taxon>
        <taxon>Bacillati</taxon>
        <taxon>Actinomycetota</taxon>
        <taxon>Actinomycetes</taxon>
        <taxon>Streptosporangiales</taxon>
        <taxon>Streptosporangiaceae</taxon>
        <taxon>Nonomuraea</taxon>
    </lineage>
</organism>
<gene>
    <name evidence="2" type="ORF">E1295_38235</name>
</gene>
<dbReference type="AlphaFoldDB" id="A0A4R5EG72"/>
<evidence type="ECO:0000313" key="3">
    <source>
        <dbReference type="Proteomes" id="UP000295136"/>
    </source>
</evidence>
<dbReference type="Gene3D" id="1.10.599.10">
    <property type="entry name" value="Aldehyde Ferredoxin Oxidoreductase Protein, subunit A, domain 3"/>
    <property type="match status" value="1"/>
</dbReference>
<dbReference type="GO" id="GO:0051536">
    <property type="term" value="F:iron-sulfur cluster binding"/>
    <property type="evidence" value="ECO:0007669"/>
    <property type="project" value="InterPro"/>
</dbReference>
<dbReference type="RefSeq" id="WP_132638512.1">
    <property type="nucleotide sequence ID" value="NZ_SMLD01000159.1"/>
</dbReference>
<accession>A0A4R5EG72</accession>
<name>A0A4R5EG72_9ACTN</name>
<dbReference type="InterPro" id="IPR036021">
    <property type="entry name" value="Tungsten_al_ferr_oxy-like_C"/>
</dbReference>
<evidence type="ECO:0000313" key="2">
    <source>
        <dbReference type="EMBL" id="TDE33330.1"/>
    </source>
</evidence>
<dbReference type="InterPro" id="IPR051919">
    <property type="entry name" value="W-dependent_AOR"/>
</dbReference>
<dbReference type="GO" id="GO:0016625">
    <property type="term" value="F:oxidoreductase activity, acting on the aldehyde or oxo group of donors, iron-sulfur protein as acceptor"/>
    <property type="evidence" value="ECO:0007669"/>
    <property type="project" value="InterPro"/>
</dbReference>
<dbReference type="GO" id="GO:0009055">
    <property type="term" value="F:electron transfer activity"/>
    <property type="evidence" value="ECO:0007669"/>
    <property type="project" value="InterPro"/>
</dbReference>
<protein>
    <recommendedName>
        <fullName evidence="1">Aldehyde ferredoxin oxidoreductase C-terminal domain-containing protein</fullName>
    </recommendedName>
</protein>
<dbReference type="Pfam" id="PF01314">
    <property type="entry name" value="AFOR_C"/>
    <property type="match status" value="1"/>
</dbReference>
<dbReference type="SUPFAM" id="SSF48310">
    <property type="entry name" value="Aldehyde ferredoxin oxidoreductase, C-terminal domains"/>
    <property type="match status" value="1"/>
</dbReference>
<feature type="domain" description="Aldehyde ferredoxin oxidoreductase C-terminal" evidence="1">
    <location>
        <begin position="1"/>
        <end position="197"/>
    </location>
</feature>
<reference evidence="2 3" key="1">
    <citation type="submission" date="2019-03" db="EMBL/GenBank/DDBJ databases">
        <title>Draft genome sequences of novel Actinobacteria.</title>
        <authorList>
            <person name="Sahin N."/>
            <person name="Ay H."/>
            <person name="Saygin H."/>
        </authorList>
    </citation>
    <scope>NUCLEOTIDE SEQUENCE [LARGE SCALE GENOMIC DNA]</scope>
    <source>
        <strain evidence="2 3">6K102</strain>
    </source>
</reference>
<proteinExistence type="predicted"/>
<sequence length="202" mass="21545">AMTVAGAEMPCFDPRVQPGVGLGYALAPGGPRYDALEHDLDFDPVVGLGYSFPEARRIGAEPAPAGVLDEERGRRSARLLRLWSGLDALNLCVFASSPTRPLTIDRLTALVTAVLGDTFTLDDLLAAGQLRLDELRAYAVREGAVREGAVRKGGGPGELPARMHDEPITEGRHKGAVLDRAAFARASAAFRAELGWPPDFSQ</sequence>
<dbReference type="Proteomes" id="UP000295136">
    <property type="component" value="Unassembled WGS sequence"/>
</dbReference>
<keyword evidence="3" id="KW-1185">Reference proteome</keyword>
<dbReference type="PANTHER" id="PTHR30038:SF0">
    <property type="entry name" value="TUNGSTEN-CONTAINING ALDEHYDE FERREDOXIN OXIDOREDUCTASE"/>
    <property type="match status" value="1"/>
</dbReference>
<comment type="caution">
    <text evidence="2">The sequence shown here is derived from an EMBL/GenBank/DDBJ whole genome shotgun (WGS) entry which is preliminary data.</text>
</comment>
<evidence type="ECO:0000259" key="1">
    <source>
        <dbReference type="Pfam" id="PF01314"/>
    </source>
</evidence>
<feature type="non-terminal residue" evidence="2">
    <location>
        <position position="1"/>
    </location>
</feature>
<dbReference type="PANTHER" id="PTHR30038">
    <property type="entry name" value="ALDEHYDE FERREDOXIN OXIDOREDUCTASE"/>
    <property type="match status" value="1"/>
</dbReference>
<dbReference type="InterPro" id="IPR013985">
    <property type="entry name" value="Ald_Fedxn_OxRdtase_dom3"/>
</dbReference>